<name>A0A6J6M3J2_9ZZZZ</name>
<evidence type="ECO:0000313" key="2">
    <source>
        <dbReference type="EMBL" id="CAB4668817.1"/>
    </source>
</evidence>
<dbReference type="SUPFAM" id="SSF51338">
    <property type="entry name" value="Composite domain of metallo-dependent hydrolases"/>
    <property type="match status" value="1"/>
</dbReference>
<accession>A0A6J6M3J2</accession>
<proteinExistence type="predicted"/>
<dbReference type="PANTHER" id="PTHR11647">
    <property type="entry name" value="HYDRANTOINASE/DIHYDROPYRIMIDINASE FAMILY MEMBER"/>
    <property type="match status" value="1"/>
</dbReference>
<dbReference type="InterPro" id="IPR013108">
    <property type="entry name" value="Amidohydro_3"/>
</dbReference>
<dbReference type="InterPro" id="IPR050378">
    <property type="entry name" value="Metallo-dep_Hydrolases_sf"/>
</dbReference>
<dbReference type="GO" id="GO:0005829">
    <property type="term" value="C:cytosol"/>
    <property type="evidence" value="ECO:0007669"/>
    <property type="project" value="TreeGrafter"/>
</dbReference>
<reference evidence="2" key="1">
    <citation type="submission" date="2020-05" db="EMBL/GenBank/DDBJ databases">
        <authorList>
            <person name="Chiriac C."/>
            <person name="Salcher M."/>
            <person name="Ghai R."/>
            <person name="Kavagutti S V."/>
        </authorList>
    </citation>
    <scope>NUCLEOTIDE SEQUENCE</scope>
</reference>
<sequence length="578" mass="63744">MDIQDTKKTVIRNARLVDGSGDAERTADVSFVDGRITDIDAAGKASTAHAHRVVDADGLLLTPGWVDIHTHYDAQATWDPWLTPSSWHGATTVVMGNCGVGFAPAHDDRHEWLIELMEGVEDIPGAAMTEGMTWGWRSFPEYLEVLASKERVIDIGTQIAHGPLRAYVMGERGAANESATPEDIALMAKHVDEAFAAGALGFSTSRTPIHRSKSGELVPGTHADEQELFGIAEAMGKHGRGVFQFAPEHKILPTDEWPWMRELAMRNPGVTVSVNLNQADEAPDVWKQVMRQLGQAVTDGVNIVAQVAGRSIGVMMCLEGSFHPLMFHPAWQQIADLPHEGRVAALRNDALRRAFVDDVPRDNGFFEKIVLSRLWKMFPVVDANIDYEPDPKTDSIDTLAKVRSINPMEMVYDQLLAHNGTGMIYMPFFNYAYGDLSMTHELLNSPLTRNGLSDAGAHCGAICDGGMPTFLLTHWVRDRKRGPRLRLETMVARQTRKTAELYGLLDRGLIAPGLRADLNLIDYEALSFDMPKMVYDFPANGRRLVQHAKGYVGTWVNGVQTTANDEFTGALPGQLLRG</sequence>
<dbReference type="InterPro" id="IPR011059">
    <property type="entry name" value="Metal-dep_hydrolase_composite"/>
</dbReference>
<dbReference type="Gene3D" id="3.20.20.140">
    <property type="entry name" value="Metal-dependent hydrolases"/>
    <property type="match status" value="1"/>
</dbReference>
<gene>
    <name evidence="2" type="ORF">UFOPK2169_01847</name>
</gene>
<dbReference type="PANTHER" id="PTHR11647:SF1">
    <property type="entry name" value="COLLAPSIN RESPONSE MEDIATOR PROTEIN"/>
    <property type="match status" value="1"/>
</dbReference>
<feature type="domain" description="Amidohydrolase 3" evidence="1">
    <location>
        <begin position="52"/>
        <end position="560"/>
    </location>
</feature>
<dbReference type="AlphaFoldDB" id="A0A6J6M3J2"/>
<dbReference type="GO" id="GO:0016812">
    <property type="term" value="F:hydrolase activity, acting on carbon-nitrogen (but not peptide) bonds, in cyclic amides"/>
    <property type="evidence" value="ECO:0007669"/>
    <property type="project" value="TreeGrafter"/>
</dbReference>
<evidence type="ECO:0000259" key="1">
    <source>
        <dbReference type="Pfam" id="PF07969"/>
    </source>
</evidence>
<dbReference type="Pfam" id="PF07969">
    <property type="entry name" value="Amidohydro_3"/>
    <property type="match status" value="1"/>
</dbReference>
<dbReference type="InterPro" id="IPR032466">
    <property type="entry name" value="Metal_Hydrolase"/>
</dbReference>
<protein>
    <submittedName>
        <fullName evidence="2">Unannotated protein</fullName>
    </submittedName>
</protein>
<organism evidence="2">
    <name type="scientific">freshwater metagenome</name>
    <dbReference type="NCBI Taxonomy" id="449393"/>
    <lineage>
        <taxon>unclassified sequences</taxon>
        <taxon>metagenomes</taxon>
        <taxon>ecological metagenomes</taxon>
    </lineage>
</organism>
<dbReference type="SUPFAM" id="SSF51556">
    <property type="entry name" value="Metallo-dependent hydrolases"/>
    <property type="match status" value="1"/>
</dbReference>
<dbReference type="EMBL" id="CAEZWE010000132">
    <property type="protein sequence ID" value="CAB4668817.1"/>
    <property type="molecule type" value="Genomic_DNA"/>
</dbReference>